<reference evidence="1" key="1">
    <citation type="journal article" date="2015" name="Nature">
        <title>Complex archaea that bridge the gap between prokaryotes and eukaryotes.</title>
        <authorList>
            <person name="Spang A."/>
            <person name="Saw J.H."/>
            <person name="Jorgensen S.L."/>
            <person name="Zaremba-Niedzwiedzka K."/>
            <person name="Martijn J."/>
            <person name="Lind A.E."/>
            <person name="van Eijk R."/>
            <person name="Schleper C."/>
            <person name="Guy L."/>
            <person name="Ettema T.J."/>
        </authorList>
    </citation>
    <scope>NUCLEOTIDE SEQUENCE</scope>
</reference>
<name>A0A0F9FBH5_9ZZZZ</name>
<evidence type="ECO:0000313" key="1">
    <source>
        <dbReference type="EMBL" id="KKL48457.1"/>
    </source>
</evidence>
<proteinExistence type="predicted"/>
<sequence length="169" mass="16653">MAAPSAAFTVIPLADVDPDSPVSTDLMDALRLNDQNLFAQLVGDPVATPPFTPAAAHNHDGVNSAAVAVASLFGAAVFTLSAVGTTPASTGALGFIPKVAIALVTNTLFSSMSVGFAIGTGVLANSLAWDSGGGTGFSVDADSIGGDPSATPAHNRDLDVTNFAQGAPG</sequence>
<accession>A0A0F9FBH5</accession>
<organism evidence="1">
    <name type="scientific">marine sediment metagenome</name>
    <dbReference type="NCBI Taxonomy" id="412755"/>
    <lineage>
        <taxon>unclassified sequences</taxon>
        <taxon>metagenomes</taxon>
        <taxon>ecological metagenomes</taxon>
    </lineage>
</organism>
<dbReference type="AlphaFoldDB" id="A0A0F9FBH5"/>
<dbReference type="EMBL" id="LAZR01033315">
    <property type="protein sequence ID" value="KKL48457.1"/>
    <property type="molecule type" value="Genomic_DNA"/>
</dbReference>
<feature type="non-terminal residue" evidence="1">
    <location>
        <position position="169"/>
    </location>
</feature>
<gene>
    <name evidence="1" type="ORF">LCGC14_2325340</name>
</gene>
<protein>
    <submittedName>
        <fullName evidence="1">Uncharacterized protein</fullName>
    </submittedName>
</protein>
<comment type="caution">
    <text evidence="1">The sequence shown here is derived from an EMBL/GenBank/DDBJ whole genome shotgun (WGS) entry which is preliminary data.</text>
</comment>